<dbReference type="EMBL" id="CAVMJV010000147">
    <property type="protein sequence ID" value="CAK5113920.1"/>
    <property type="molecule type" value="Genomic_DNA"/>
</dbReference>
<sequence length="269" mass="30706">MVNVPISSKTPKNKRTASEANFSPLSNSNDNSNSTTENTDLINSLVDSQVNLVNTTLQSINELIPTLTTEQTPILQNFIATITAQFDLLTKSINILKKQKQQQQQPLYGQPPAAANQYAITAEELERQRSIVLSGLPESTKQLPSERMADDVVAVKHLLDTVGIECTPKSIFRMGVFKQPTTQRSRLLKIIFPTRSFQSDAIKQWKIKGKKMFQHLNIRPSLTLEQRNRRKHLIDECKKKRQENPDQDWIVYADTIILRSEVHIFRKQN</sequence>
<reference evidence="1" key="1">
    <citation type="submission" date="2023-11" db="EMBL/GenBank/DDBJ databases">
        <authorList>
            <person name="Poullet M."/>
        </authorList>
    </citation>
    <scope>NUCLEOTIDE SEQUENCE</scope>
    <source>
        <strain evidence="1">E1834</strain>
    </source>
</reference>
<dbReference type="Proteomes" id="UP001497535">
    <property type="component" value="Unassembled WGS sequence"/>
</dbReference>
<evidence type="ECO:0000313" key="1">
    <source>
        <dbReference type="EMBL" id="CAK5113920.1"/>
    </source>
</evidence>
<evidence type="ECO:0000313" key="2">
    <source>
        <dbReference type="Proteomes" id="UP001497535"/>
    </source>
</evidence>
<comment type="caution">
    <text evidence="1">The sequence shown here is derived from an EMBL/GenBank/DDBJ whole genome shotgun (WGS) entry which is preliminary data.</text>
</comment>
<protein>
    <submittedName>
        <fullName evidence="1">Uncharacterized protein</fullName>
    </submittedName>
</protein>
<organism evidence="1 2">
    <name type="scientific">Meloidogyne enterolobii</name>
    <name type="common">Root-knot nematode worm</name>
    <name type="synonym">Meloidogyne mayaguensis</name>
    <dbReference type="NCBI Taxonomy" id="390850"/>
    <lineage>
        <taxon>Eukaryota</taxon>
        <taxon>Metazoa</taxon>
        <taxon>Ecdysozoa</taxon>
        <taxon>Nematoda</taxon>
        <taxon>Chromadorea</taxon>
        <taxon>Rhabditida</taxon>
        <taxon>Tylenchina</taxon>
        <taxon>Tylenchomorpha</taxon>
        <taxon>Tylenchoidea</taxon>
        <taxon>Meloidogynidae</taxon>
        <taxon>Meloidogyninae</taxon>
        <taxon>Meloidogyne</taxon>
    </lineage>
</organism>
<gene>
    <name evidence="1" type="ORF">MENTE1834_LOCUS45243</name>
</gene>
<name>A0ACB1B3C6_MELEN</name>
<accession>A0ACB1B3C6</accession>
<keyword evidence="2" id="KW-1185">Reference proteome</keyword>
<proteinExistence type="predicted"/>